<organism evidence="4 5">
    <name type="scientific">Callosobruchus maculatus</name>
    <name type="common">Southern cowpea weevil</name>
    <name type="synonym">Pulse bruchid</name>
    <dbReference type="NCBI Taxonomy" id="64391"/>
    <lineage>
        <taxon>Eukaryota</taxon>
        <taxon>Metazoa</taxon>
        <taxon>Ecdysozoa</taxon>
        <taxon>Arthropoda</taxon>
        <taxon>Hexapoda</taxon>
        <taxon>Insecta</taxon>
        <taxon>Pterygota</taxon>
        <taxon>Neoptera</taxon>
        <taxon>Endopterygota</taxon>
        <taxon>Coleoptera</taxon>
        <taxon>Polyphaga</taxon>
        <taxon>Cucujiformia</taxon>
        <taxon>Chrysomeloidea</taxon>
        <taxon>Chrysomelidae</taxon>
        <taxon>Bruchinae</taxon>
        <taxon>Bruchini</taxon>
        <taxon>Callosobruchus</taxon>
    </lineage>
</organism>
<evidence type="ECO:0000313" key="5">
    <source>
        <dbReference type="Proteomes" id="UP000410492"/>
    </source>
</evidence>
<dbReference type="GO" id="GO:0006107">
    <property type="term" value="P:oxaloacetate metabolic process"/>
    <property type="evidence" value="ECO:0007669"/>
    <property type="project" value="UniProtKB-ARBA"/>
</dbReference>
<reference evidence="4 5" key="1">
    <citation type="submission" date="2019-01" db="EMBL/GenBank/DDBJ databases">
        <authorList>
            <person name="Sayadi A."/>
        </authorList>
    </citation>
    <scope>NUCLEOTIDE SEQUENCE [LARGE SCALE GENOMIC DNA]</scope>
</reference>
<keyword evidence="5" id="KW-1185">Reference proteome</keyword>
<dbReference type="OrthoDB" id="411064at2759"/>
<dbReference type="GO" id="GO:0050163">
    <property type="term" value="F:oxaloacetate tautomerase activity"/>
    <property type="evidence" value="ECO:0007669"/>
    <property type="project" value="UniProtKB-ARBA"/>
</dbReference>
<proteinExistence type="inferred from homology"/>
<comment type="similarity">
    <text evidence="1">Belongs to the FAH family.</text>
</comment>
<dbReference type="PANTHER" id="PTHR42796:SF4">
    <property type="entry name" value="FUMARYLACETOACETATE HYDROLASE DOMAIN-CONTAINING PROTEIN 2A"/>
    <property type="match status" value="1"/>
</dbReference>
<feature type="domain" description="Fumarylacetoacetase-like C-terminal" evidence="3">
    <location>
        <begin position="102"/>
        <end position="307"/>
    </location>
</feature>
<evidence type="ECO:0000256" key="1">
    <source>
        <dbReference type="ARBA" id="ARBA00010211"/>
    </source>
</evidence>
<dbReference type="GO" id="GO:0046872">
    <property type="term" value="F:metal ion binding"/>
    <property type="evidence" value="ECO:0007669"/>
    <property type="project" value="UniProtKB-KW"/>
</dbReference>
<dbReference type="EMBL" id="CAACVG010007254">
    <property type="protein sequence ID" value="VEN44491.1"/>
    <property type="molecule type" value="Genomic_DNA"/>
</dbReference>
<dbReference type="Gene3D" id="3.90.850.10">
    <property type="entry name" value="Fumarylacetoacetase-like, C-terminal domain"/>
    <property type="match status" value="1"/>
</dbReference>
<sequence>MISQRHLINLSRRYTHSLCKNLNNMRIVQFKTEDDPTVRVGVIQGDTVVDINAGDKTLPNSLVSILQREGALDTIKRLAAKPVKHHGIDDVRLVSPITNPDKILGVALNFKDFADKVGAPYPKEPIVFSKFASVIIGPYDDVPTTTATNAMDWEGELVAVIGKKARNVKAADALDYVFGYTATQDLTAKDWISRSGGQLLTCKNMDGFSPLGPCVVTKDELQDPHNIRIRTWVNGVLKQDGNTENMIFGIDKIIEYLSSAMTLLPGDIVCTGTPYGVGSNQNPPQYLKEGDLLETDVENVGKLSNRIMNVL</sequence>
<dbReference type="Pfam" id="PF01557">
    <property type="entry name" value="FAA_hydrolase"/>
    <property type="match status" value="1"/>
</dbReference>
<dbReference type="Proteomes" id="UP000410492">
    <property type="component" value="Unassembled WGS sequence"/>
</dbReference>
<dbReference type="SUPFAM" id="SSF56529">
    <property type="entry name" value="FAH"/>
    <property type="match status" value="1"/>
</dbReference>
<dbReference type="InterPro" id="IPR011234">
    <property type="entry name" value="Fumarylacetoacetase-like_C"/>
</dbReference>
<dbReference type="AlphaFoldDB" id="A0A653C996"/>
<protein>
    <recommendedName>
        <fullName evidence="3">Fumarylacetoacetase-like C-terminal domain-containing protein</fullName>
    </recommendedName>
</protein>
<evidence type="ECO:0000256" key="2">
    <source>
        <dbReference type="ARBA" id="ARBA00022723"/>
    </source>
</evidence>
<evidence type="ECO:0000313" key="4">
    <source>
        <dbReference type="EMBL" id="VEN44491.1"/>
    </source>
</evidence>
<dbReference type="FunFam" id="3.90.850.10:FF:000002">
    <property type="entry name" value="2-hydroxyhepta-2,4-diene-1,7-dioate isomerase"/>
    <property type="match status" value="1"/>
</dbReference>
<keyword evidence="2" id="KW-0479">Metal-binding</keyword>
<accession>A0A653C996</accession>
<dbReference type="InterPro" id="IPR051121">
    <property type="entry name" value="FAH"/>
</dbReference>
<name>A0A653C996_CALMS</name>
<gene>
    <name evidence="4" type="ORF">CALMAC_LOCUS7256</name>
</gene>
<dbReference type="PANTHER" id="PTHR42796">
    <property type="entry name" value="FUMARYLACETOACETATE HYDROLASE DOMAIN-CONTAINING PROTEIN 2A-RELATED"/>
    <property type="match status" value="1"/>
</dbReference>
<evidence type="ECO:0000259" key="3">
    <source>
        <dbReference type="Pfam" id="PF01557"/>
    </source>
</evidence>
<dbReference type="InterPro" id="IPR036663">
    <property type="entry name" value="Fumarylacetoacetase_C_sf"/>
</dbReference>